<keyword evidence="2 3" id="KW-0732">Signal</keyword>
<sequence>MQITPLHARSFLLSLLFSVSLAAAPALASDCLRMHVIENSLMGYVDEQGVPTGAHWEFLSAIEQRSGICMEKVLLPIPRLWSALELGTVDGGIVFRSPQREQITLPVAQTLEIQIVAIPRAGLSLHSYEDLSGLNIGVTRGTQLSNRFDADESLNRVEVNSYSQLAKMMAAGHVDAIAGTLNSLTVELETAGAIESVNLAGSLNLGLRDQWLLMSRNSDQLDAVPALKQATDQLRQEGVFDRIMDKYYGNLWHIEANYPK</sequence>
<dbReference type="PANTHER" id="PTHR35936:SF19">
    <property type="entry name" value="AMINO-ACID-BINDING PROTEIN YXEM-RELATED"/>
    <property type="match status" value="1"/>
</dbReference>
<feature type="signal peptide" evidence="3">
    <location>
        <begin position="1"/>
        <end position="28"/>
    </location>
</feature>
<accession>A0A4V2UJM1</accession>
<dbReference type="AlphaFoldDB" id="A0A4V2UJM1"/>
<dbReference type="SUPFAM" id="SSF53850">
    <property type="entry name" value="Periplasmic binding protein-like II"/>
    <property type="match status" value="1"/>
</dbReference>
<protein>
    <submittedName>
        <fullName evidence="5">Polar amino acid transport system substrate-binding protein</fullName>
    </submittedName>
</protein>
<evidence type="ECO:0000313" key="5">
    <source>
        <dbReference type="EMBL" id="TCS40408.1"/>
    </source>
</evidence>
<evidence type="ECO:0000256" key="1">
    <source>
        <dbReference type="ARBA" id="ARBA00010333"/>
    </source>
</evidence>
<dbReference type="InterPro" id="IPR001638">
    <property type="entry name" value="Solute-binding_3/MltF_N"/>
</dbReference>
<dbReference type="EMBL" id="SLZR01000009">
    <property type="protein sequence ID" value="TCS40408.1"/>
    <property type="molecule type" value="Genomic_DNA"/>
</dbReference>
<dbReference type="Pfam" id="PF00497">
    <property type="entry name" value="SBP_bac_3"/>
    <property type="match status" value="1"/>
</dbReference>
<feature type="chain" id="PRO_5020358218" evidence="3">
    <location>
        <begin position="29"/>
        <end position="260"/>
    </location>
</feature>
<dbReference type="RefSeq" id="WP_132701918.1">
    <property type="nucleotide sequence ID" value="NZ_SLZR01000009.1"/>
</dbReference>
<dbReference type="PANTHER" id="PTHR35936">
    <property type="entry name" value="MEMBRANE-BOUND LYTIC MUREIN TRANSGLYCOSYLASE F"/>
    <property type="match status" value="1"/>
</dbReference>
<evidence type="ECO:0000259" key="4">
    <source>
        <dbReference type="Pfam" id="PF00497"/>
    </source>
</evidence>
<comment type="caution">
    <text evidence="5">The sequence shown here is derived from an EMBL/GenBank/DDBJ whole genome shotgun (WGS) entry which is preliminary data.</text>
</comment>
<comment type="similarity">
    <text evidence="1">Belongs to the bacterial solute-binding protein 3 family.</text>
</comment>
<dbReference type="Proteomes" id="UP000295793">
    <property type="component" value="Unassembled WGS sequence"/>
</dbReference>
<gene>
    <name evidence="5" type="ORF">BCF53_109117</name>
</gene>
<evidence type="ECO:0000256" key="3">
    <source>
        <dbReference type="SAM" id="SignalP"/>
    </source>
</evidence>
<dbReference type="Gene3D" id="3.40.190.10">
    <property type="entry name" value="Periplasmic binding protein-like II"/>
    <property type="match status" value="2"/>
</dbReference>
<feature type="domain" description="Solute-binding protein family 3/N-terminal" evidence="4">
    <location>
        <begin position="42"/>
        <end position="249"/>
    </location>
</feature>
<proteinExistence type="inferred from homology"/>
<reference evidence="5 6" key="1">
    <citation type="submission" date="2019-03" db="EMBL/GenBank/DDBJ databases">
        <title>Genomic Encyclopedia of Archaeal and Bacterial Type Strains, Phase II (KMG-II): from individual species to whole genera.</title>
        <authorList>
            <person name="Goeker M."/>
        </authorList>
    </citation>
    <scope>NUCLEOTIDE SEQUENCE [LARGE SCALE GENOMIC DNA]</scope>
    <source>
        <strain evidence="5 6">DSM 15388</strain>
    </source>
</reference>
<dbReference type="OrthoDB" id="6117621at2"/>
<evidence type="ECO:0000313" key="6">
    <source>
        <dbReference type="Proteomes" id="UP000295793"/>
    </source>
</evidence>
<organism evidence="5 6">
    <name type="scientific">Reinekea marinisedimentorum</name>
    <dbReference type="NCBI Taxonomy" id="230495"/>
    <lineage>
        <taxon>Bacteria</taxon>
        <taxon>Pseudomonadati</taxon>
        <taxon>Pseudomonadota</taxon>
        <taxon>Gammaproteobacteria</taxon>
        <taxon>Oceanospirillales</taxon>
        <taxon>Saccharospirillaceae</taxon>
        <taxon>Reinekea</taxon>
    </lineage>
</organism>
<keyword evidence="6" id="KW-1185">Reference proteome</keyword>
<name>A0A4V2UJM1_9GAMM</name>
<evidence type="ECO:0000256" key="2">
    <source>
        <dbReference type="ARBA" id="ARBA00022729"/>
    </source>
</evidence>